<evidence type="ECO:0000256" key="2">
    <source>
        <dbReference type="ARBA" id="ARBA00022676"/>
    </source>
</evidence>
<accession>A0A814IMX7</accession>
<keyword evidence="9" id="KW-1185">Reference proteome</keyword>
<dbReference type="GO" id="GO:0106274">
    <property type="term" value="F:NAD+-protein-arginine ADP-ribosyltransferase activity"/>
    <property type="evidence" value="ECO:0007669"/>
    <property type="project" value="UniProtKB-EC"/>
</dbReference>
<dbReference type="SUPFAM" id="SSF51045">
    <property type="entry name" value="WW domain"/>
    <property type="match status" value="1"/>
</dbReference>
<name>A0A814IMX7_ADIRI</name>
<dbReference type="Proteomes" id="UP000663828">
    <property type="component" value="Unassembled WGS sequence"/>
</dbReference>
<keyword evidence="2 6" id="KW-0328">Glycosyltransferase</keyword>
<dbReference type="EC" id="2.4.2.31" evidence="6"/>
<evidence type="ECO:0000256" key="5">
    <source>
        <dbReference type="ARBA" id="ARBA00047597"/>
    </source>
</evidence>
<dbReference type="EMBL" id="CAJNOR010000881">
    <property type="protein sequence ID" value="CAF1028202.1"/>
    <property type="molecule type" value="Genomic_DNA"/>
</dbReference>
<dbReference type="SMART" id="SM00456">
    <property type="entry name" value="WW"/>
    <property type="match status" value="1"/>
</dbReference>
<dbReference type="InterPro" id="IPR053233">
    <property type="entry name" value="ABRA-related"/>
</dbReference>
<dbReference type="SUPFAM" id="SSF56399">
    <property type="entry name" value="ADP-ribosylation"/>
    <property type="match status" value="1"/>
</dbReference>
<dbReference type="InterPro" id="IPR036020">
    <property type="entry name" value="WW_dom_sf"/>
</dbReference>
<dbReference type="PROSITE" id="PS51996">
    <property type="entry name" value="TR_MART"/>
    <property type="match status" value="1"/>
</dbReference>
<dbReference type="PANTHER" id="PTHR21715">
    <property type="entry name" value="RH04127P"/>
    <property type="match status" value="1"/>
</dbReference>
<reference evidence="8" key="1">
    <citation type="submission" date="2021-02" db="EMBL/GenBank/DDBJ databases">
        <authorList>
            <person name="Nowell W R."/>
        </authorList>
    </citation>
    <scope>NUCLEOTIDE SEQUENCE</scope>
</reference>
<keyword evidence="6" id="KW-0520">NAD</keyword>
<sequence length="510" mass="58261">MLPSKGYKINKQTVLCENIDENYEPTSEEIREYAIYIGIDPDKESHLLWLAREGILKPLPSGWKPCQEENGELYYFNFDTGTSSWDHPCDEMYKARVIQERKKLSSGKNSVHDLIGDEIVEDIPDDGSDSSSDGFRRKVDFGVGPMLSARITKDEEEATRNRKPLEASILQRHSTVENKVKRIDHSVLAVGTNASARMQRANNIDVVHNYLQSMSLKSMNRMEPNGSTALPTASGSTKNKSRLAVLEEAKSDEIKQMPHRRRLTKTRFVSDVMEWIRSSYDADFQAHEYLKSLETYGNDPQFDRLVLFVKQNYLEKSLRNVQSIDLIRQFFDVTIKEKDPNYLLKAYTTDTGFSSALNTDLAQLELENLAAPENLSLAYFIGIIARHPHFDSLSYLGTTYRGMMLTENDVTQYKRGTRILTKSFASTSKRLNVATGFHGNKRDTSSRMSTLCIYEIRNPRTALDITNISLYPDEEEVLVLPYSAFKIIDVTIDRNKVPAVEIKLKECEPW</sequence>
<feature type="domain" description="WW" evidence="7">
    <location>
        <begin position="57"/>
        <end position="90"/>
    </location>
</feature>
<dbReference type="PROSITE" id="PS50020">
    <property type="entry name" value="WW_DOMAIN_2"/>
    <property type="match status" value="1"/>
</dbReference>
<evidence type="ECO:0000256" key="1">
    <source>
        <dbReference type="ARBA" id="ARBA00009558"/>
    </source>
</evidence>
<dbReference type="Pfam" id="PF01129">
    <property type="entry name" value="ART"/>
    <property type="match status" value="1"/>
</dbReference>
<comment type="catalytic activity">
    <reaction evidence="5 6">
        <text>L-arginyl-[protein] + NAD(+) = N(omega)-(ADP-D-ribosyl)-L-arginyl-[protein] + nicotinamide + H(+)</text>
        <dbReference type="Rhea" id="RHEA:19149"/>
        <dbReference type="Rhea" id="RHEA-COMP:10532"/>
        <dbReference type="Rhea" id="RHEA-COMP:15087"/>
        <dbReference type="ChEBI" id="CHEBI:15378"/>
        <dbReference type="ChEBI" id="CHEBI:17154"/>
        <dbReference type="ChEBI" id="CHEBI:29965"/>
        <dbReference type="ChEBI" id="CHEBI:57540"/>
        <dbReference type="ChEBI" id="CHEBI:142554"/>
        <dbReference type="EC" id="2.4.2.31"/>
    </reaction>
</comment>
<dbReference type="Pfam" id="PF00397">
    <property type="entry name" value="WW"/>
    <property type="match status" value="1"/>
</dbReference>
<keyword evidence="4" id="KW-0548">Nucleotidyltransferase</keyword>
<dbReference type="InterPro" id="IPR000768">
    <property type="entry name" value="ART"/>
</dbReference>
<organism evidence="8 9">
    <name type="scientific">Adineta ricciae</name>
    <name type="common">Rotifer</name>
    <dbReference type="NCBI Taxonomy" id="249248"/>
    <lineage>
        <taxon>Eukaryota</taxon>
        <taxon>Metazoa</taxon>
        <taxon>Spiralia</taxon>
        <taxon>Gnathifera</taxon>
        <taxon>Rotifera</taxon>
        <taxon>Eurotatoria</taxon>
        <taxon>Bdelloidea</taxon>
        <taxon>Adinetida</taxon>
        <taxon>Adinetidae</taxon>
        <taxon>Adineta</taxon>
    </lineage>
</organism>
<evidence type="ECO:0000256" key="4">
    <source>
        <dbReference type="ARBA" id="ARBA00022695"/>
    </source>
</evidence>
<dbReference type="Gene3D" id="3.90.176.10">
    <property type="entry name" value="Toxin ADP-ribosyltransferase, Chain A, domain 1"/>
    <property type="match status" value="1"/>
</dbReference>
<dbReference type="CDD" id="cd00201">
    <property type="entry name" value="WW"/>
    <property type="match status" value="1"/>
</dbReference>
<dbReference type="GO" id="GO:0016779">
    <property type="term" value="F:nucleotidyltransferase activity"/>
    <property type="evidence" value="ECO:0007669"/>
    <property type="project" value="UniProtKB-KW"/>
</dbReference>
<dbReference type="PANTHER" id="PTHR21715:SF0">
    <property type="entry name" value="RH04127P"/>
    <property type="match status" value="1"/>
</dbReference>
<keyword evidence="6" id="KW-0521">NADP</keyword>
<evidence type="ECO:0000256" key="3">
    <source>
        <dbReference type="ARBA" id="ARBA00022679"/>
    </source>
</evidence>
<proteinExistence type="inferred from homology"/>
<keyword evidence="3 6" id="KW-0808">Transferase</keyword>
<comment type="caution">
    <text evidence="8">The sequence shown here is derived from an EMBL/GenBank/DDBJ whole genome shotgun (WGS) entry which is preliminary data.</text>
</comment>
<evidence type="ECO:0000256" key="6">
    <source>
        <dbReference type="RuleBase" id="RU361228"/>
    </source>
</evidence>
<evidence type="ECO:0000259" key="7">
    <source>
        <dbReference type="PROSITE" id="PS50020"/>
    </source>
</evidence>
<comment type="similarity">
    <text evidence="1 6">Belongs to the Arg-specific ADP-ribosyltransferase family.</text>
</comment>
<evidence type="ECO:0000313" key="9">
    <source>
        <dbReference type="Proteomes" id="UP000663828"/>
    </source>
</evidence>
<evidence type="ECO:0000313" key="8">
    <source>
        <dbReference type="EMBL" id="CAF1028202.1"/>
    </source>
</evidence>
<gene>
    <name evidence="8" type="ORF">XAT740_LOCUS14607</name>
</gene>
<dbReference type="AlphaFoldDB" id="A0A814IMX7"/>
<dbReference type="Gene3D" id="3.30.1470.10">
    <property type="entry name" value="Photosystem I PsaD, reaction center subunit II"/>
    <property type="match status" value="1"/>
</dbReference>
<dbReference type="PROSITE" id="PS01159">
    <property type="entry name" value="WW_DOMAIN_1"/>
    <property type="match status" value="1"/>
</dbReference>
<protein>
    <recommendedName>
        <fullName evidence="6">NAD(P)(+)--arginine ADP-ribosyltransferase</fullName>
        <ecNumber evidence="6">2.4.2.31</ecNumber>
    </recommendedName>
    <alternativeName>
        <fullName evidence="6">Mono(ADP-ribosyl)transferase</fullName>
    </alternativeName>
</protein>
<dbReference type="InterPro" id="IPR001202">
    <property type="entry name" value="WW_dom"/>
</dbReference>